<evidence type="ECO:0000256" key="1">
    <source>
        <dbReference type="PROSITE-ProRule" id="PRU00042"/>
    </source>
</evidence>
<dbReference type="Proteomes" id="UP001328107">
    <property type="component" value="Unassembled WGS sequence"/>
</dbReference>
<feature type="domain" description="C2H2-type" evidence="2">
    <location>
        <begin position="29"/>
        <end position="52"/>
    </location>
</feature>
<dbReference type="PROSITE" id="PS00028">
    <property type="entry name" value="ZINC_FINGER_C2H2_1"/>
    <property type="match status" value="1"/>
</dbReference>
<dbReference type="SUPFAM" id="SSF57667">
    <property type="entry name" value="beta-beta-alpha zinc fingers"/>
    <property type="match status" value="1"/>
</dbReference>
<evidence type="ECO:0000259" key="2">
    <source>
        <dbReference type="PROSITE" id="PS50157"/>
    </source>
</evidence>
<dbReference type="SMART" id="SM00355">
    <property type="entry name" value="ZnF_C2H2"/>
    <property type="match status" value="2"/>
</dbReference>
<dbReference type="InterPro" id="IPR036236">
    <property type="entry name" value="Znf_C2H2_sf"/>
</dbReference>
<gene>
    <name evidence="3" type="ORF">PMAYCL1PPCAC_22402</name>
</gene>
<proteinExistence type="predicted"/>
<dbReference type="EMBL" id="BTRK01000005">
    <property type="protein sequence ID" value="GMR52207.1"/>
    <property type="molecule type" value="Genomic_DNA"/>
</dbReference>
<accession>A0AAN5CY81</accession>
<feature type="non-terminal residue" evidence="3">
    <location>
        <position position="1"/>
    </location>
</feature>
<name>A0AAN5CY81_9BILA</name>
<keyword evidence="1" id="KW-0479">Metal-binding</keyword>
<evidence type="ECO:0000313" key="3">
    <source>
        <dbReference type="EMBL" id="GMR52207.1"/>
    </source>
</evidence>
<dbReference type="GO" id="GO:0008270">
    <property type="term" value="F:zinc ion binding"/>
    <property type="evidence" value="ECO:0007669"/>
    <property type="project" value="UniProtKB-KW"/>
</dbReference>
<keyword evidence="4" id="KW-1185">Reference proteome</keyword>
<sequence length="88" mass="10183">FDNVVKKEEIDDEEPESSCVQVLPQPKFVSCWKCAKKFISRNYLNKHMINHSAFPNFVSCSKSTKKFVSQDCLNEHMKNHTAINQSCD</sequence>
<evidence type="ECO:0000313" key="4">
    <source>
        <dbReference type="Proteomes" id="UP001328107"/>
    </source>
</evidence>
<dbReference type="InterPro" id="IPR013087">
    <property type="entry name" value="Znf_C2H2_type"/>
</dbReference>
<organism evidence="3 4">
    <name type="scientific">Pristionchus mayeri</name>
    <dbReference type="NCBI Taxonomy" id="1317129"/>
    <lineage>
        <taxon>Eukaryota</taxon>
        <taxon>Metazoa</taxon>
        <taxon>Ecdysozoa</taxon>
        <taxon>Nematoda</taxon>
        <taxon>Chromadorea</taxon>
        <taxon>Rhabditida</taxon>
        <taxon>Rhabditina</taxon>
        <taxon>Diplogasteromorpha</taxon>
        <taxon>Diplogasteroidea</taxon>
        <taxon>Neodiplogasteridae</taxon>
        <taxon>Pristionchus</taxon>
    </lineage>
</organism>
<dbReference type="Gene3D" id="3.30.160.60">
    <property type="entry name" value="Classic Zinc Finger"/>
    <property type="match status" value="1"/>
</dbReference>
<comment type="caution">
    <text evidence="3">The sequence shown here is derived from an EMBL/GenBank/DDBJ whole genome shotgun (WGS) entry which is preliminary data.</text>
</comment>
<dbReference type="Pfam" id="PF00096">
    <property type="entry name" value="zf-C2H2"/>
    <property type="match status" value="1"/>
</dbReference>
<reference evidence="4" key="1">
    <citation type="submission" date="2022-10" db="EMBL/GenBank/DDBJ databases">
        <title>Genome assembly of Pristionchus species.</title>
        <authorList>
            <person name="Yoshida K."/>
            <person name="Sommer R.J."/>
        </authorList>
    </citation>
    <scope>NUCLEOTIDE SEQUENCE [LARGE SCALE GENOMIC DNA]</scope>
    <source>
        <strain evidence="4">RS5460</strain>
    </source>
</reference>
<keyword evidence="1" id="KW-0862">Zinc</keyword>
<keyword evidence="1" id="KW-0863">Zinc-finger</keyword>
<dbReference type="PROSITE" id="PS50157">
    <property type="entry name" value="ZINC_FINGER_C2H2_2"/>
    <property type="match status" value="1"/>
</dbReference>
<dbReference type="AlphaFoldDB" id="A0AAN5CY81"/>
<protein>
    <recommendedName>
        <fullName evidence="2">C2H2-type domain-containing protein</fullName>
    </recommendedName>
</protein>